<protein>
    <recommendedName>
        <fullName evidence="4">DNA methylase N-4/N-6 domain-containing protein</fullName>
    </recommendedName>
</protein>
<dbReference type="GO" id="GO:0009307">
    <property type="term" value="P:DNA restriction-modification system"/>
    <property type="evidence" value="ECO:0007669"/>
    <property type="project" value="UniProtKB-KW"/>
</dbReference>
<keyword evidence="3" id="KW-0680">Restriction system</keyword>
<dbReference type="InterPro" id="IPR029063">
    <property type="entry name" value="SAM-dependent_MTases_sf"/>
</dbReference>
<feature type="non-terminal residue" evidence="5">
    <location>
        <position position="1"/>
    </location>
</feature>
<evidence type="ECO:0000256" key="3">
    <source>
        <dbReference type="ARBA" id="ARBA00022747"/>
    </source>
</evidence>
<dbReference type="GO" id="GO:0008170">
    <property type="term" value="F:N-methyltransferase activity"/>
    <property type="evidence" value="ECO:0007669"/>
    <property type="project" value="InterPro"/>
</dbReference>
<dbReference type="SUPFAM" id="SSF53335">
    <property type="entry name" value="S-adenosyl-L-methionine-dependent methyltransferases"/>
    <property type="match status" value="1"/>
</dbReference>
<dbReference type="PRINTS" id="PR00508">
    <property type="entry name" value="S21N4MTFRASE"/>
</dbReference>
<proteinExistence type="predicted"/>
<dbReference type="RefSeq" id="WP_193748191.1">
    <property type="nucleotide sequence ID" value="NZ_LDQV01000027.1"/>
</dbReference>
<keyword evidence="2" id="KW-0808">Transferase</keyword>
<evidence type="ECO:0000256" key="2">
    <source>
        <dbReference type="ARBA" id="ARBA00022679"/>
    </source>
</evidence>
<organism evidence="5 6">
    <name type="scientific">Exiguobacterium indicum</name>
    <dbReference type="NCBI Taxonomy" id="296995"/>
    <lineage>
        <taxon>Bacteria</taxon>
        <taxon>Bacillati</taxon>
        <taxon>Bacillota</taxon>
        <taxon>Bacilli</taxon>
        <taxon>Bacillales</taxon>
        <taxon>Bacillales Family XII. Incertae Sedis</taxon>
        <taxon>Exiguobacterium</taxon>
    </lineage>
</organism>
<sequence>VYDEYMSNFEIYLEQKLAADFSDNVLEIANTLSSDKYLQACKELNLKIHPARFPSELPEFFIKFLTDENDIVFDPFGGSCVTAEVAEKLKRKWIVSEIAEEYLEGAKYRFFDLDKSVEKSK</sequence>
<comment type="caution">
    <text evidence="5">The sequence shown here is derived from an EMBL/GenBank/DDBJ whole genome shotgun (WGS) entry which is preliminary data.</text>
</comment>
<dbReference type="Proteomes" id="UP000072605">
    <property type="component" value="Unassembled WGS sequence"/>
</dbReference>
<dbReference type="Gene3D" id="3.40.50.150">
    <property type="entry name" value="Vaccinia Virus protein VP39"/>
    <property type="match status" value="1"/>
</dbReference>
<dbReference type="Pfam" id="PF01555">
    <property type="entry name" value="N6_N4_Mtase"/>
    <property type="match status" value="1"/>
</dbReference>
<reference evidence="5 6" key="1">
    <citation type="journal article" date="2016" name="Front. Microbiol.">
        <title>Genomic Resource of Rice Seed Associated Bacteria.</title>
        <authorList>
            <person name="Midha S."/>
            <person name="Bansal K."/>
            <person name="Sharma S."/>
            <person name="Kumar N."/>
            <person name="Patil P.P."/>
            <person name="Chaudhry V."/>
            <person name="Patil P.B."/>
        </authorList>
    </citation>
    <scope>NUCLEOTIDE SEQUENCE [LARGE SCALE GENOMIC DNA]</scope>
    <source>
        <strain evidence="5 6">RSA11</strain>
    </source>
</reference>
<dbReference type="GO" id="GO:0003677">
    <property type="term" value="F:DNA binding"/>
    <property type="evidence" value="ECO:0007669"/>
    <property type="project" value="InterPro"/>
</dbReference>
<feature type="domain" description="DNA methylase N-4/N-6" evidence="4">
    <location>
        <begin position="41"/>
        <end position="107"/>
    </location>
</feature>
<evidence type="ECO:0000256" key="1">
    <source>
        <dbReference type="ARBA" id="ARBA00022603"/>
    </source>
</evidence>
<keyword evidence="1" id="KW-0489">Methyltransferase</keyword>
<evidence type="ECO:0000259" key="4">
    <source>
        <dbReference type="Pfam" id="PF01555"/>
    </source>
</evidence>
<evidence type="ECO:0000313" key="6">
    <source>
        <dbReference type="Proteomes" id="UP000072605"/>
    </source>
</evidence>
<dbReference type="EMBL" id="LDQV01000027">
    <property type="protein sequence ID" value="KTR26061.1"/>
    <property type="molecule type" value="Genomic_DNA"/>
</dbReference>
<gene>
    <name evidence="5" type="ORF">RSA11_11745</name>
</gene>
<accession>A0AAW3MAN3</accession>
<name>A0AAW3MAN3_9BACL</name>
<dbReference type="AlphaFoldDB" id="A0AAW3MAN3"/>
<evidence type="ECO:0000313" key="5">
    <source>
        <dbReference type="EMBL" id="KTR26061.1"/>
    </source>
</evidence>
<dbReference type="GO" id="GO:0032259">
    <property type="term" value="P:methylation"/>
    <property type="evidence" value="ECO:0007669"/>
    <property type="project" value="UniProtKB-KW"/>
</dbReference>
<dbReference type="InterPro" id="IPR001091">
    <property type="entry name" value="RM_Methyltransferase"/>
</dbReference>
<dbReference type="InterPro" id="IPR002941">
    <property type="entry name" value="DNA_methylase_N4/N6"/>
</dbReference>